<dbReference type="SUPFAM" id="SSF47923">
    <property type="entry name" value="Ypt/Rab-GAP domain of gyp1p"/>
    <property type="match status" value="2"/>
</dbReference>
<evidence type="ECO:0000313" key="4">
    <source>
        <dbReference type="EMBL" id="GMJ10935.1"/>
    </source>
</evidence>
<evidence type="ECO:0000256" key="2">
    <source>
        <dbReference type="SAM" id="Phobius"/>
    </source>
</evidence>
<keyword evidence="2" id="KW-0472">Membrane</keyword>
<keyword evidence="5" id="KW-1185">Reference proteome</keyword>
<comment type="caution">
    <text evidence="4">The sequence shown here is derived from an EMBL/GenBank/DDBJ whole genome shotgun (WGS) entry which is preliminary data.</text>
</comment>
<protein>
    <recommendedName>
        <fullName evidence="3">Rab-GAP TBC domain-containing protein</fullName>
    </recommendedName>
</protein>
<evidence type="ECO:0000313" key="5">
    <source>
        <dbReference type="Proteomes" id="UP001165190"/>
    </source>
</evidence>
<feature type="transmembrane region" description="Helical" evidence="2">
    <location>
        <begin position="82"/>
        <end position="101"/>
    </location>
</feature>
<sequence length="599" mass="67549">MVSAFLRVAYRNKKKNNEPEKRRDSSRYMSSLGLTVGLPYIAFFMLFLSSDDGIAGFKKWILFAEASTAGGGVGDSVVSPSGVAIAVTAMAGIVLAVTIVYSRRGSLKSPWSLRGKNHALQPKQWKSLFTKDGKLNDGGVKFLKKVRSGGVDPSIRAEVWPFLLGVYDINSSKEERESVRSRKRKEFESLRKRCRQLLKLIDFEDSCKAKETTGNNRNEDSEDLGQVVDSPGLEDVVSGRRSNSTDGGSPEVDDSDHPLCDQSRQTLQYSDSVLEEDTDKSAITGKRESSDSDSSEELENTPLFALERTEENSIGDENDNSAASQIKGKSKSPTDEDFATWQRIIRVDAVRANDEWIAYASAQASVSEIKVQQLAQSVGLKEYDHLQPCRIYHAARLVVILEAYTLYDPEIGYCQGMSDLLSPIISVVEDDFLAFWCFAGFMKKARHNFRLDEEGIRRQLNTVSKIIRCKDIHLYRHLEELQAEDCFFVYRMVVVFFRRELNFEQTLCLWEVVWADQAAIRAGITKTGWGKSKLKPPPTDDLLLYAIAACVLQRRKQIIETYNSMDEIMRECQSMAGQLDVWKLLDDAHDLVVNLRDKI</sequence>
<feature type="domain" description="Rab-GAP TBC" evidence="3">
    <location>
        <begin position="150"/>
        <end position="517"/>
    </location>
</feature>
<organism evidence="4 5">
    <name type="scientific">Hibiscus trionum</name>
    <name type="common">Flower of an hour</name>
    <dbReference type="NCBI Taxonomy" id="183268"/>
    <lineage>
        <taxon>Eukaryota</taxon>
        <taxon>Viridiplantae</taxon>
        <taxon>Streptophyta</taxon>
        <taxon>Embryophyta</taxon>
        <taxon>Tracheophyta</taxon>
        <taxon>Spermatophyta</taxon>
        <taxon>Magnoliopsida</taxon>
        <taxon>eudicotyledons</taxon>
        <taxon>Gunneridae</taxon>
        <taxon>Pentapetalae</taxon>
        <taxon>rosids</taxon>
        <taxon>malvids</taxon>
        <taxon>Malvales</taxon>
        <taxon>Malvaceae</taxon>
        <taxon>Malvoideae</taxon>
        <taxon>Hibiscus</taxon>
    </lineage>
</organism>
<dbReference type="PROSITE" id="PS50086">
    <property type="entry name" value="TBC_RABGAP"/>
    <property type="match status" value="1"/>
</dbReference>
<dbReference type="Pfam" id="PF00566">
    <property type="entry name" value="RabGAP-TBC"/>
    <property type="match status" value="1"/>
</dbReference>
<dbReference type="InterPro" id="IPR035969">
    <property type="entry name" value="Rab-GAP_TBC_sf"/>
</dbReference>
<feature type="compositionally biased region" description="Polar residues" evidence="1">
    <location>
        <begin position="262"/>
        <end position="271"/>
    </location>
</feature>
<feature type="region of interest" description="Disordered" evidence="1">
    <location>
        <begin position="209"/>
        <end position="334"/>
    </location>
</feature>
<dbReference type="Gene3D" id="1.10.472.80">
    <property type="entry name" value="Ypt/Rab-GAP domain of gyp1p, domain 3"/>
    <property type="match status" value="1"/>
</dbReference>
<feature type="transmembrane region" description="Helical" evidence="2">
    <location>
        <begin position="28"/>
        <end position="48"/>
    </location>
</feature>
<evidence type="ECO:0000259" key="3">
    <source>
        <dbReference type="PROSITE" id="PS50086"/>
    </source>
</evidence>
<dbReference type="Proteomes" id="UP001165190">
    <property type="component" value="Unassembled WGS sequence"/>
</dbReference>
<reference evidence="4" key="1">
    <citation type="submission" date="2023-05" db="EMBL/GenBank/DDBJ databases">
        <title>Genome and transcriptome analyses reveal genes involved in the formation of fine ridges on petal epidermal cells in Hibiscus trionum.</title>
        <authorList>
            <person name="Koshimizu S."/>
            <person name="Masuda S."/>
            <person name="Ishii T."/>
            <person name="Shirasu K."/>
            <person name="Hoshino A."/>
            <person name="Arita M."/>
        </authorList>
    </citation>
    <scope>NUCLEOTIDE SEQUENCE</scope>
    <source>
        <strain evidence="4">Hamamatsu line</strain>
    </source>
</reference>
<proteinExistence type="predicted"/>
<dbReference type="OrthoDB" id="10264062at2759"/>
<dbReference type="FunFam" id="1.10.8.270:FF:000022">
    <property type="entry name" value="Ypt/Rab-GAP domain of gyp1p superfamily protein"/>
    <property type="match status" value="1"/>
</dbReference>
<dbReference type="InterPro" id="IPR000195">
    <property type="entry name" value="Rab-GAP-TBC_dom"/>
</dbReference>
<keyword evidence="2" id="KW-1133">Transmembrane helix</keyword>
<keyword evidence="2" id="KW-0812">Transmembrane</keyword>
<name>A0A9W7JBU5_HIBTR</name>
<dbReference type="AlphaFoldDB" id="A0A9W7JBU5"/>
<dbReference type="GO" id="GO:0005096">
    <property type="term" value="F:GTPase activator activity"/>
    <property type="evidence" value="ECO:0007669"/>
    <property type="project" value="TreeGrafter"/>
</dbReference>
<accession>A0A9W7JBU5</accession>
<dbReference type="SMART" id="SM00164">
    <property type="entry name" value="TBC"/>
    <property type="match status" value="1"/>
</dbReference>
<dbReference type="PANTHER" id="PTHR22957">
    <property type="entry name" value="TBC1 DOMAIN FAMILY MEMBER GTPASE-ACTIVATING PROTEIN"/>
    <property type="match status" value="1"/>
</dbReference>
<evidence type="ECO:0000256" key="1">
    <source>
        <dbReference type="SAM" id="MobiDB-lite"/>
    </source>
</evidence>
<dbReference type="EMBL" id="BSYR01000058">
    <property type="protein sequence ID" value="GMJ10935.1"/>
    <property type="molecule type" value="Genomic_DNA"/>
</dbReference>
<gene>
    <name evidence="4" type="ORF">HRI_004762700</name>
</gene>
<dbReference type="PANTHER" id="PTHR22957:SF642">
    <property type="entry name" value="GTPASE-ACTIVATING PROTEIN GYP7-LIKE"/>
    <property type="match status" value="1"/>
</dbReference>
<dbReference type="Gene3D" id="1.10.8.270">
    <property type="entry name" value="putative rabgap domain of human tbc1 domain family member 14 like domains"/>
    <property type="match status" value="1"/>
</dbReference>